<dbReference type="AlphaFoldDB" id="A0A7K0G321"/>
<dbReference type="OrthoDB" id="755552at2"/>
<dbReference type="RefSeq" id="WP_154282617.1">
    <property type="nucleotide sequence ID" value="NZ_JBHUJQ010000001.1"/>
</dbReference>
<evidence type="ECO:0000256" key="1">
    <source>
        <dbReference type="SAM" id="Phobius"/>
    </source>
</evidence>
<feature type="transmembrane region" description="Helical" evidence="1">
    <location>
        <begin position="63"/>
        <end position="84"/>
    </location>
</feature>
<dbReference type="EMBL" id="WKKH01000043">
    <property type="protein sequence ID" value="MRX78207.1"/>
    <property type="molecule type" value="Genomic_DNA"/>
</dbReference>
<feature type="transmembrane region" description="Helical" evidence="1">
    <location>
        <begin position="190"/>
        <end position="219"/>
    </location>
</feature>
<evidence type="ECO:0008006" key="4">
    <source>
        <dbReference type="Google" id="ProtNLM"/>
    </source>
</evidence>
<keyword evidence="3" id="KW-1185">Reference proteome</keyword>
<feature type="transmembrane region" description="Helical" evidence="1">
    <location>
        <begin position="7"/>
        <end position="24"/>
    </location>
</feature>
<feature type="transmembrane region" description="Helical" evidence="1">
    <location>
        <begin position="231"/>
        <end position="253"/>
    </location>
</feature>
<dbReference type="Proteomes" id="UP000487757">
    <property type="component" value="Unassembled WGS sequence"/>
</dbReference>
<evidence type="ECO:0000313" key="2">
    <source>
        <dbReference type="EMBL" id="MRX78207.1"/>
    </source>
</evidence>
<evidence type="ECO:0000313" key="3">
    <source>
        <dbReference type="Proteomes" id="UP000487757"/>
    </source>
</evidence>
<feature type="transmembrane region" description="Helical" evidence="1">
    <location>
        <begin position="163"/>
        <end position="184"/>
    </location>
</feature>
<accession>A0A7K0G321</accession>
<organism evidence="2 3">
    <name type="scientific">Pedobacter petrophilus</name>
    <dbReference type="NCBI Taxonomy" id="1908241"/>
    <lineage>
        <taxon>Bacteria</taxon>
        <taxon>Pseudomonadati</taxon>
        <taxon>Bacteroidota</taxon>
        <taxon>Sphingobacteriia</taxon>
        <taxon>Sphingobacteriales</taxon>
        <taxon>Sphingobacteriaceae</taxon>
        <taxon>Pedobacter</taxon>
    </lineage>
</organism>
<comment type="caution">
    <text evidence="2">The sequence shown here is derived from an EMBL/GenBank/DDBJ whole genome shotgun (WGS) entry which is preliminary data.</text>
</comment>
<feature type="transmembrane region" description="Helical" evidence="1">
    <location>
        <begin position="412"/>
        <end position="430"/>
    </location>
</feature>
<feature type="transmembrane region" description="Helical" evidence="1">
    <location>
        <begin position="384"/>
        <end position="406"/>
    </location>
</feature>
<name>A0A7K0G321_9SPHI</name>
<reference evidence="2 3" key="1">
    <citation type="submission" date="2019-11" db="EMBL/GenBank/DDBJ databases">
        <title>Pedobacter petrophilus genome.</title>
        <authorList>
            <person name="Feldbauer M.J."/>
            <person name="Newman J.D."/>
        </authorList>
    </citation>
    <scope>NUCLEOTIDE SEQUENCE [LARGE SCALE GENOMIC DNA]</scope>
    <source>
        <strain evidence="2 3">LMG 29686</strain>
    </source>
</reference>
<feature type="transmembrane region" description="Helical" evidence="1">
    <location>
        <begin position="118"/>
        <end position="142"/>
    </location>
</feature>
<keyword evidence="1" id="KW-0812">Transmembrane</keyword>
<sequence length="441" mass="49793">MLFTKILICFSMCVFTIGTYFIWFDRKNVLNHLGIGLCFVAYVIPLFVFDLNDFATDNTINQYAIINILGALTFILGLLIGVRWKSLILVDTVMKFSTATDGIVNPKFGIGVIKASKVIYTICLVIMALCFLYMGFLPMFAADPYSAKQFKGIYNIRYHDVALFYRTSKQLIQLLMPFLLISFFDKKSKNILLLIVIGVILIAVSLSRSEAVTGLILIFSIIIALKKSKKVFIYYLLSLIFVYSLGSSFWIIASVYFPKAGYVHEIDNLSIGYAIASGAPDIPDQLSFLEAFNSNHIDFTYGLTFVGGLIPFNFKWNPSVWTLLVANDTDDISEIASGGLRLPVSLWGYVSFGWLGVVVVPFFSAFLIGYITKKIKSIVNKLTAGANGYLIFYWLVFLYLNIGIVFTSFYTLSIYFLPGFVFYAMVNYFIKKTNHKRLPFN</sequence>
<feature type="transmembrane region" description="Helical" evidence="1">
    <location>
        <begin position="30"/>
        <end position="51"/>
    </location>
</feature>
<feature type="transmembrane region" description="Helical" evidence="1">
    <location>
        <begin position="346"/>
        <end position="372"/>
    </location>
</feature>
<gene>
    <name evidence="2" type="ORF">GJU39_19175</name>
</gene>
<protein>
    <recommendedName>
        <fullName evidence="4">Oligosaccharide repeat unit polymerase</fullName>
    </recommendedName>
</protein>
<keyword evidence="1" id="KW-0472">Membrane</keyword>
<keyword evidence="1" id="KW-1133">Transmembrane helix</keyword>
<proteinExistence type="predicted"/>